<organism evidence="8 9">
    <name type="scientific">Cryptosporangium aurantiacum</name>
    <dbReference type="NCBI Taxonomy" id="134849"/>
    <lineage>
        <taxon>Bacteria</taxon>
        <taxon>Bacillati</taxon>
        <taxon>Actinomycetota</taxon>
        <taxon>Actinomycetes</taxon>
        <taxon>Cryptosporangiales</taxon>
        <taxon>Cryptosporangiaceae</taxon>
        <taxon>Cryptosporangium</taxon>
    </lineage>
</organism>
<feature type="compositionally biased region" description="Gly residues" evidence="5">
    <location>
        <begin position="10"/>
        <end position="25"/>
    </location>
</feature>
<reference evidence="8 9" key="1">
    <citation type="submission" date="2016-11" db="EMBL/GenBank/DDBJ databases">
        <authorList>
            <person name="Jaros S."/>
            <person name="Januszkiewicz K."/>
            <person name="Wedrychowicz H."/>
        </authorList>
    </citation>
    <scope>NUCLEOTIDE SEQUENCE [LARGE SCALE GENOMIC DNA]</scope>
    <source>
        <strain evidence="8 9">DSM 46144</strain>
    </source>
</reference>
<dbReference type="InterPro" id="IPR007829">
    <property type="entry name" value="TM2"/>
</dbReference>
<feature type="domain" description="TM2" evidence="7">
    <location>
        <begin position="39"/>
        <end position="91"/>
    </location>
</feature>
<accession>A0A1M7RP38</accession>
<protein>
    <submittedName>
        <fullName evidence="8">TM2 domain-containing protein</fullName>
    </submittedName>
</protein>
<dbReference type="RefSeq" id="WP_084742456.1">
    <property type="nucleotide sequence ID" value="NZ_FRCS01000029.1"/>
</dbReference>
<sequence length="109" mass="11027">MTYSPPPGQYPGGQQPGGYPGGQPGYGAVDPASGLPYSDKSKLIAGLLGILLGSFGAGRFYTGHTGIAIGQIAATWLTCGLGALWPLIDGIMILVNGGTDAQGRPLRPN</sequence>
<feature type="transmembrane region" description="Helical" evidence="6">
    <location>
        <begin position="67"/>
        <end position="88"/>
    </location>
</feature>
<evidence type="ECO:0000259" key="7">
    <source>
        <dbReference type="Pfam" id="PF05154"/>
    </source>
</evidence>
<dbReference type="Pfam" id="PF05154">
    <property type="entry name" value="TM2"/>
    <property type="match status" value="1"/>
</dbReference>
<evidence type="ECO:0000313" key="9">
    <source>
        <dbReference type="Proteomes" id="UP000184440"/>
    </source>
</evidence>
<proteinExistence type="predicted"/>
<keyword evidence="4 6" id="KW-0472">Membrane</keyword>
<evidence type="ECO:0000256" key="3">
    <source>
        <dbReference type="ARBA" id="ARBA00022989"/>
    </source>
</evidence>
<evidence type="ECO:0000256" key="6">
    <source>
        <dbReference type="SAM" id="Phobius"/>
    </source>
</evidence>
<dbReference type="Proteomes" id="UP000184440">
    <property type="component" value="Unassembled WGS sequence"/>
</dbReference>
<dbReference type="AlphaFoldDB" id="A0A1M7RP38"/>
<dbReference type="GO" id="GO:0016020">
    <property type="term" value="C:membrane"/>
    <property type="evidence" value="ECO:0007669"/>
    <property type="project" value="UniProtKB-SubCell"/>
</dbReference>
<feature type="region of interest" description="Disordered" evidence="5">
    <location>
        <begin position="1"/>
        <end position="33"/>
    </location>
</feature>
<evidence type="ECO:0000256" key="1">
    <source>
        <dbReference type="ARBA" id="ARBA00004141"/>
    </source>
</evidence>
<keyword evidence="2 6" id="KW-0812">Transmembrane</keyword>
<evidence type="ECO:0000256" key="2">
    <source>
        <dbReference type="ARBA" id="ARBA00022692"/>
    </source>
</evidence>
<evidence type="ECO:0000256" key="5">
    <source>
        <dbReference type="SAM" id="MobiDB-lite"/>
    </source>
</evidence>
<gene>
    <name evidence="8" type="ORF">SAMN05443668_12922</name>
</gene>
<dbReference type="STRING" id="134849.SAMN05443668_12922"/>
<comment type="subcellular location">
    <subcellularLocation>
        <location evidence="1">Membrane</location>
        <topology evidence="1">Multi-pass membrane protein</topology>
    </subcellularLocation>
</comment>
<dbReference type="EMBL" id="FRCS01000029">
    <property type="protein sequence ID" value="SHN47862.1"/>
    <property type="molecule type" value="Genomic_DNA"/>
</dbReference>
<feature type="transmembrane region" description="Helical" evidence="6">
    <location>
        <begin position="43"/>
        <end position="61"/>
    </location>
</feature>
<keyword evidence="9" id="KW-1185">Reference proteome</keyword>
<keyword evidence="3 6" id="KW-1133">Transmembrane helix</keyword>
<evidence type="ECO:0000313" key="8">
    <source>
        <dbReference type="EMBL" id="SHN47862.1"/>
    </source>
</evidence>
<name>A0A1M7RP38_9ACTN</name>
<evidence type="ECO:0000256" key="4">
    <source>
        <dbReference type="ARBA" id="ARBA00023136"/>
    </source>
</evidence>